<evidence type="ECO:0000313" key="11">
    <source>
        <dbReference type="EMBL" id="CAI5452712.1"/>
    </source>
</evidence>
<feature type="compositionally biased region" description="Polar residues" evidence="10">
    <location>
        <begin position="137"/>
        <end position="147"/>
    </location>
</feature>
<feature type="compositionally biased region" description="Basic and acidic residues" evidence="10">
    <location>
        <begin position="95"/>
        <end position="111"/>
    </location>
</feature>
<dbReference type="GO" id="GO:0005829">
    <property type="term" value="C:cytosol"/>
    <property type="evidence" value="ECO:0007669"/>
    <property type="project" value="UniProtKB-SubCell"/>
</dbReference>
<evidence type="ECO:0000256" key="2">
    <source>
        <dbReference type="ARBA" id="ARBA00007251"/>
    </source>
</evidence>
<dbReference type="OrthoDB" id="10254737at2759"/>
<dbReference type="EMBL" id="CANHGI010000005">
    <property type="protein sequence ID" value="CAI5452712.1"/>
    <property type="molecule type" value="Genomic_DNA"/>
</dbReference>
<feature type="region of interest" description="Disordered" evidence="10">
    <location>
        <begin position="35"/>
        <end position="156"/>
    </location>
</feature>
<evidence type="ECO:0000256" key="10">
    <source>
        <dbReference type="SAM" id="MobiDB-lite"/>
    </source>
</evidence>
<evidence type="ECO:0000256" key="5">
    <source>
        <dbReference type="ARBA" id="ARBA00022917"/>
    </source>
</evidence>
<gene>
    <name evidence="11" type="ORF">CAMP_LOCUS15349</name>
</gene>
<keyword evidence="5" id="KW-0648">Protein biosynthesis</keyword>
<feature type="compositionally biased region" description="Low complexity" evidence="10">
    <location>
        <begin position="76"/>
        <end position="94"/>
    </location>
</feature>
<keyword evidence="3" id="KW-0963">Cytoplasm</keyword>
<evidence type="ECO:0000313" key="12">
    <source>
        <dbReference type="Proteomes" id="UP001152747"/>
    </source>
</evidence>
<reference evidence="11" key="1">
    <citation type="submission" date="2022-11" db="EMBL/GenBank/DDBJ databases">
        <authorList>
            <person name="Kikuchi T."/>
        </authorList>
    </citation>
    <scope>NUCLEOTIDE SEQUENCE</scope>
    <source>
        <strain evidence="11">PS1010</strain>
    </source>
</reference>
<dbReference type="PANTHER" id="PTHR10233:SF14">
    <property type="entry name" value="TRANSLATION INITIATION FACTOR EIF-2B SUBUNIT DELTA"/>
    <property type="match status" value="1"/>
</dbReference>
<evidence type="ECO:0000256" key="4">
    <source>
        <dbReference type="ARBA" id="ARBA00022540"/>
    </source>
</evidence>
<evidence type="ECO:0000256" key="6">
    <source>
        <dbReference type="ARBA" id="ARBA00044147"/>
    </source>
</evidence>
<dbReference type="Pfam" id="PF01008">
    <property type="entry name" value="IF-2B"/>
    <property type="match status" value="1"/>
</dbReference>
<feature type="compositionally biased region" description="Basic and acidic residues" evidence="10">
    <location>
        <begin position="47"/>
        <end position="75"/>
    </location>
</feature>
<evidence type="ECO:0000256" key="9">
    <source>
        <dbReference type="RuleBase" id="RU003814"/>
    </source>
</evidence>
<protein>
    <recommendedName>
        <fullName evidence="6">Translation initiation factor eIF2B subunit delta</fullName>
    </recommendedName>
    <alternativeName>
        <fullName evidence="7">eIF2B GDP-GTP exchange factor subunit delta</fullName>
    </alternativeName>
</protein>
<evidence type="ECO:0000256" key="8">
    <source>
        <dbReference type="ARBA" id="ARBA00046432"/>
    </source>
</evidence>
<feature type="compositionally biased region" description="Low complexity" evidence="10">
    <location>
        <begin position="112"/>
        <end position="125"/>
    </location>
</feature>
<proteinExistence type="inferred from homology"/>
<comment type="subunit">
    <text evidence="8">Component of the translation initiation factor 2B (eIF2B) complex which is a heterodecamer of two sets of five different subunits: alpha, beta, gamma, delta and epsilon. Subunits alpha, beta and delta comprise a regulatory subcomplex and subunits epsilon and gamma comprise a catalytic subcomplex. Within the complex, the hexameric regulatory complex resides at the center, with the two heterodimeric catalytic subcomplexes bound on opposite sides.</text>
</comment>
<dbReference type="AlphaFoldDB" id="A0A9P1N9G8"/>
<comment type="similarity">
    <text evidence="2 9">Belongs to the eIF-2B alpha/beta/delta subunits family.</text>
</comment>
<dbReference type="GO" id="GO:0003743">
    <property type="term" value="F:translation initiation factor activity"/>
    <property type="evidence" value="ECO:0007669"/>
    <property type="project" value="UniProtKB-KW"/>
</dbReference>
<dbReference type="InterPro" id="IPR037171">
    <property type="entry name" value="NagB/RpiA_transferase-like"/>
</dbReference>
<organism evidence="11 12">
    <name type="scientific">Caenorhabditis angaria</name>
    <dbReference type="NCBI Taxonomy" id="860376"/>
    <lineage>
        <taxon>Eukaryota</taxon>
        <taxon>Metazoa</taxon>
        <taxon>Ecdysozoa</taxon>
        <taxon>Nematoda</taxon>
        <taxon>Chromadorea</taxon>
        <taxon>Rhabditida</taxon>
        <taxon>Rhabditina</taxon>
        <taxon>Rhabditomorpha</taxon>
        <taxon>Rhabditoidea</taxon>
        <taxon>Rhabditidae</taxon>
        <taxon>Peloderinae</taxon>
        <taxon>Caenorhabditis</taxon>
    </lineage>
</organism>
<dbReference type="InterPro" id="IPR042529">
    <property type="entry name" value="IF_2B-like_C"/>
</dbReference>
<sequence length="488" mass="54069">MSESSKKNPADNLKEAFQKLSNEVKQLGMVLGVKEGEQGQVSQPEPPKNEFAKDMTQEEKQKQRAAKAAEKKARAEAAAAKKAGGAAAPQQNQQKAKEPAPKKEQVAKPAKEQNQPKSQQQQQSAKPKEEKIPKSALKSTKNQSNGAPNREVQFDLQSNTTNVLRTSESEEVVVTPDPPIVPLEDAQSLANIHPAFLTLYSRCDKELIFDLEQLCQEFIRSFKLFLSGFASHSEPSTFSKEFDQAIRPQLTYLTHGGRWPLPYALGNIVRQLKREVLKLDSTSPISQQIEDIHQWLEDAESVNFEDAYRGIFASIEPKLAKTKCVLTYDWCPVVNHVLLESVEKRPDLRVCFVDPELNGRAVKHVNSFVDKGYKCQYTDLKSVGYAIKQCSMIVLGCSAILSNGCVATTKGSIQIALTAKAYNVPVLVVSQYFKFVDKVQSYTRMALLGRENIELLPSTLVTAIVTDIRILAPTAAPAVLKAKALDLD</sequence>
<dbReference type="InterPro" id="IPR000649">
    <property type="entry name" value="IF-2B-related"/>
</dbReference>
<dbReference type="SUPFAM" id="SSF100950">
    <property type="entry name" value="NagB/RpiA/CoA transferase-like"/>
    <property type="match status" value="1"/>
</dbReference>
<dbReference type="PANTHER" id="PTHR10233">
    <property type="entry name" value="TRANSLATION INITIATION FACTOR EIF-2B"/>
    <property type="match status" value="1"/>
</dbReference>
<dbReference type="Gene3D" id="3.40.50.10470">
    <property type="entry name" value="Translation initiation factor eif-2b, domain 2"/>
    <property type="match status" value="1"/>
</dbReference>
<keyword evidence="12" id="KW-1185">Reference proteome</keyword>
<evidence type="ECO:0000256" key="7">
    <source>
        <dbReference type="ARBA" id="ARBA00044356"/>
    </source>
</evidence>
<evidence type="ECO:0000256" key="1">
    <source>
        <dbReference type="ARBA" id="ARBA00004514"/>
    </source>
</evidence>
<comment type="subcellular location">
    <subcellularLocation>
        <location evidence="1">Cytoplasm</location>
        <location evidence="1">Cytosol</location>
    </subcellularLocation>
</comment>
<evidence type="ECO:0000256" key="3">
    <source>
        <dbReference type="ARBA" id="ARBA00022490"/>
    </source>
</evidence>
<accession>A0A9P1N9G8</accession>
<name>A0A9P1N9G8_9PELO</name>
<keyword evidence="4" id="KW-0396">Initiation factor</keyword>
<dbReference type="Proteomes" id="UP001152747">
    <property type="component" value="Unassembled WGS sequence"/>
</dbReference>
<comment type="caution">
    <text evidence="11">The sequence shown here is derived from an EMBL/GenBank/DDBJ whole genome shotgun (WGS) entry which is preliminary data.</text>
</comment>